<evidence type="ECO:0000256" key="1">
    <source>
        <dbReference type="SAM" id="MobiDB-lite"/>
    </source>
</evidence>
<evidence type="ECO:0000313" key="3">
    <source>
        <dbReference type="Proteomes" id="UP001054252"/>
    </source>
</evidence>
<dbReference type="Proteomes" id="UP001054252">
    <property type="component" value="Unassembled WGS sequence"/>
</dbReference>
<protein>
    <submittedName>
        <fullName evidence="2">Uncharacterized protein</fullName>
    </submittedName>
</protein>
<dbReference type="AlphaFoldDB" id="A0AAV5J6X7"/>
<feature type="non-terminal residue" evidence="2">
    <location>
        <position position="130"/>
    </location>
</feature>
<name>A0AAV5J6X7_9ROSI</name>
<accession>A0AAV5J6X7</accession>
<sequence>MRRPVKKTSSPEQPKLCINENPEQPESSRSKRVRKSEQLGSGNKMVDIQGKTKFKASYPQRNKGGGRRQAGIKARNNDRKIQPEVSKLRRQYGDLQKANENLVKENEGLNSDVTALEQLIEQVEGQKNFM</sequence>
<comment type="caution">
    <text evidence="2">The sequence shown here is derived from an EMBL/GenBank/DDBJ whole genome shotgun (WGS) entry which is preliminary data.</text>
</comment>
<reference evidence="2 3" key="1">
    <citation type="journal article" date="2021" name="Commun. Biol.">
        <title>The genome of Shorea leprosula (Dipterocarpaceae) highlights the ecological relevance of drought in aseasonal tropical rainforests.</title>
        <authorList>
            <person name="Ng K.K.S."/>
            <person name="Kobayashi M.J."/>
            <person name="Fawcett J.A."/>
            <person name="Hatakeyama M."/>
            <person name="Paape T."/>
            <person name="Ng C.H."/>
            <person name="Ang C.C."/>
            <person name="Tnah L.H."/>
            <person name="Lee C.T."/>
            <person name="Nishiyama T."/>
            <person name="Sese J."/>
            <person name="O'Brien M.J."/>
            <person name="Copetti D."/>
            <person name="Mohd Noor M.I."/>
            <person name="Ong R.C."/>
            <person name="Putra M."/>
            <person name="Sireger I.Z."/>
            <person name="Indrioko S."/>
            <person name="Kosugi Y."/>
            <person name="Izuno A."/>
            <person name="Isagi Y."/>
            <person name="Lee S.L."/>
            <person name="Shimizu K.K."/>
        </authorList>
    </citation>
    <scope>NUCLEOTIDE SEQUENCE [LARGE SCALE GENOMIC DNA]</scope>
    <source>
        <strain evidence="2">214</strain>
    </source>
</reference>
<feature type="region of interest" description="Disordered" evidence="1">
    <location>
        <begin position="1"/>
        <end position="91"/>
    </location>
</feature>
<dbReference type="EMBL" id="BPVZ01000025">
    <property type="protein sequence ID" value="GKV06762.1"/>
    <property type="molecule type" value="Genomic_DNA"/>
</dbReference>
<organism evidence="2 3">
    <name type="scientific">Rubroshorea leprosula</name>
    <dbReference type="NCBI Taxonomy" id="152421"/>
    <lineage>
        <taxon>Eukaryota</taxon>
        <taxon>Viridiplantae</taxon>
        <taxon>Streptophyta</taxon>
        <taxon>Embryophyta</taxon>
        <taxon>Tracheophyta</taxon>
        <taxon>Spermatophyta</taxon>
        <taxon>Magnoliopsida</taxon>
        <taxon>eudicotyledons</taxon>
        <taxon>Gunneridae</taxon>
        <taxon>Pentapetalae</taxon>
        <taxon>rosids</taxon>
        <taxon>malvids</taxon>
        <taxon>Malvales</taxon>
        <taxon>Dipterocarpaceae</taxon>
        <taxon>Rubroshorea</taxon>
    </lineage>
</organism>
<proteinExistence type="predicted"/>
<gene>
    <name evidence="2" type="ORF">SLEP1_g18608</name>
</gene>
<keyword evidence="3" id="KW-1185">Reference proteome</keyword>
<evidence type="ECO:0000313" key="2">
    <source>
        <dbReference type="EMBL" id="GKV06762.1"/>
    </source>
</evidence>